<sequence>MTSLSSELDGCLLDPSVLTSSSFERIALVLGDQLNASHSWYREVDPQRLFVIMEVRQETDYATHHIQKVVGFFAAMRKFAAALTKAGHEVLYLTLDASVNQQNVCNNLTHLTSLAPKLTHIDLQQPDEYRVDAYLQAWAEHQSLTVTWHDTEHFLCERNVLSEWFPAKHNFLMESFYRRVRKLTGYLMENGKPIGGKWNFDKENRNKLPAKHEVSNTLCFAHDVSALVDMIKKSGVKTIGEINPRQFIWPITRAESRQLLEHFAQNLLPEFGRYQDAMHTDHWSLYHARLSFALNTKMISPREVVERAIRQWQQHPDTINIAQVEGFVRQIIGWREFIRAIYWHHMPGYQKLNFFDNKQPLPDFYWTGDTRMQCLASSIKQSLKYAYAHHIQRLMITGNFALLIGAAPDVVDDWYLGIYIDAIEWVELPNTRGMSQFADAGILATKPYVSSGSYINKMSNYCANCHYDVNQRTGDNACPFNSLYWNFIHQHQHQLSNNPRMALILNQWQKRTAEQQQELVQQAKLYLGSINNL</sequence>
<dbReference type="OrthoDB" id="5288100at2"/>
<dbReference type="EMBL" id="RSFE01000003">
    <property type="protein sequence ID" value="RWU11795.1"/>
    <property type="molecule type" value="Genomic_DNA"/>
</dbReference>
<reference evidence="1 2" key="1">
    <citation type="submission" date="2018-12" db="EMBL/GenBank/DDBJ databases">
        <authorList>
            <person name="Li A."/>
            <person name="Zhang M."/>
            <person name="Zhu H."/>
        </authorList>
    </citation>
    <scope>NUCLEOTIDE SEQUENCE [LARGE SCALE GENOMIC DNA]</scope>
    <source>
        <strain evidence="1 2">R04H25</strain>
    </source>
</reference>
<keyword evidence="1" id="KW-0456">Lyase</keyword>
<keyword evidence="2" id="KW-1185">Reference proteome</keyword>
<dbReference type="SUPFAM" id="SSF48173">
    <property type="entry name" value="Cryptochrome/photolyase FAD-binding domain"/>
    <property type="match status" value="1"/>
</dbReference>
<dbReference type="InterPro" id="IPR036134">
    <property type="entry name" value="Crypto/Photolyase_FAD-like_sf"/>
</dbReference>
<dbReference type="Gene3D" id="1.10.10.1710">
    <property type="entry name" value="Deoxyribodipyrimidine photolyase-related"/>
    <property type="match status" value="1"/>
</dbReference>
<dbReference type="Gene3D" id="3.40.50.620">
    <property type="entry name" value="HUPs"/>
    <property type="match status" value="1"/>
</dbReference>
<comment type="caution">
    <text evidence="1">The sequence shown here is derived from an EMBL/GenBank/DDBJ whole genome shotgun (WGS) entry which is preliminary data.</text>
</comment>
<gene>
    <name evidence="1" type="ORF">EGC76_05935</name>
</gene>
<dbReference type="InterPro" id="IPR052551">
    <property type="entry name" value="UV-DNA_repair_photolyase"/>
</dbReference>
<dbReference type="GO" id="GO:0016829">
    <property type="term" value="F:lyase activity"/>
    <property type="evidence" value="ECO:0007669"/>
    <property type="project" value="UniProtKB-KW"/>
</dbReference>
<protein>
    <submittedName>
        <fullName evidence="1">Cryptochrome/photolyase family protein</fullName>
    </submittedName>
</protein>
<dbReference type="PANTHER" id="PTHR38657">
    <property type="entry name" value="SLR1343 PROTEIN"/>
    <property type="match status" value="1"/>
</dbReference>
<dbReference type="Proteomes" id="UP000288789">
    <property type="component" value="Unassembled WGS sequence"/>
</dbReference>
<name>A0A451GF79_9GAMM</name>
<organism evidence="1 2">
    <name type="scientific">Pseudidiomarina gelatinasegens</name>
    <dbReference type="NCBI Taxonomy" id="2487740"/>
    <lineage>
        <taxon>Bacteria</taxon>
        <taxon>Pseudomonadati</taxon>
        <taxon>Pseudomonadota</taxon>
        <taxon>Gammaproteobacteria</taxon>
        <taxon>Alteromonadales</taxon>
        <taxon>Idiomarinaceae</taxon>
        <taxon>Pseudidiomarina</taxon>
    </lineage>
</organism>
<proteinExistence type="predicted"/>
<dbReference type="Gene3D" id="1.25.40.80">
    <property type="match status" value="1"/>
</dbReference>
<dbReference type="InterPro" id="IPR007357">
    <property type="entry name" value="PhrB-like"/>
</dbReference>
<dbReference type="Pfam" id="PF04244">
    <property type="entry name" value="DPRP"/>
    <property type="match status" value="1"/>
</dbReference>
<dbReference type="Gene3D" id="1.10.579.10">
    <property type="entry name" value="DNA Cyclobutane Dipyrimidine Photolyase, subunit A, domain 3"/>
    <property type="match status" value="1"/>
</dbReference>
<evidence type="ECO:0000313" key="2">
    <source>
        <dbReference type="Proteomes" id="UP000288789"/>
    </source>
</evidence>
<accession>A0A451GF79</accession>
<dbReference type="PANTHER" id="PTHR38657:SF1">
    <property type="entry name" value="SLR1343 PROTEIN"/>
    <property type="match status" value="1"/>
</dbReference>
<evidence type="ECO:0000313" key="1">
    <source>
        <dbReference type="EMBL" id="RWU11795.1"/>
    </source>
</evidence>
<dbReference type="InterPro" id="IPR014729">
    <property type="entry name" value="Rossmann-like_a/b/a_fold"/>
</dbReference>
<dbReference type="AlphaFoldDB" id="A0A451GF79"/>
<dbReference type="RefSeq" id="WP_128352079.1">
    <property type="nucleotide sequence ID" value="NZ_RSFE01000003.1"/>
</dbReference>